<feature type="region of interest" description="Disordered" evidence="1">
    <location>
        <begin position="98"/>
        <end position="132"/>
    </location>
</feature>
<evidence type="ECO:0000256" key="1">
    <source>
        <dbReference type="SAM" id="MobiDB-lite"/>
    </source>
</evidence>
<feature type="compositionally biased region" description="Basic and acidic residues" evidence="1">
    <location>
        <begin position="98"/>
        <end position="108"/>
    </location>
</feature>
<sequence length="685" mass="76039">MTKLSSHHKCGMKQTKDNRAEIVLIVWTIGMDTEEMATELKRKSSREDSSKALRLKSGNNVSPMRTDLQQSQLRQNATGVLNCLSNEVTMEQLRNEWAEETGDPRENPPTRSHRPARFLRAEIRERPRRGSNPIRLGERRLVYPPHNRGPAWPCVQYVTDGNNPECWRCRVVVGQASFSPGWTAVKRLTWMTPPPLPPEQARNSLGRSSILPNQSSIITSSSVHAGLAICNTHETYHCPVRDPGHTTVVRLLVRRCTRLCSVGQRGDVSLVGVAAPWLVTKVNVSLSISEGLLAILSSTDRRDATFVKGPVEFWIFNRDIGSRSALVIAGRRKRVPRSVNLNTEGIKDDPEIPRKAQLQDPATLVTHPAEADAGDGAAEHVSDNGGVGVGGWEVGVKLRRVPMCHLQHRMSKREINDEVIGVVRSQPPSNLVSLRSSSRDRVIGSVASCAFLDVQCPNCPAYQHTAHLLKLTVDNVYKWEECVLTPGMMTRSMSFMTSCHLSGVSGALSGSKGRIEVFRANEGVEISMDQRWNERAEETGVPRENPASSGTIPKCENPGSPWWAASRLTTQSLRLPLHRFPGRGNSPADEGKMNVPRREPATFSCRNNVDTRYCRNSDNRTALTKDEVDRSRWMRATSFRVPTLNCFSADTTSKNGVDWICGQIPRPTGGRNSLVEPLRQKCGPD</sequence>
<organism evidence="2 3">
    <name type="scientific">Dryococelus australis</name>
    <dbReference type="NCBI Taxonomy" id="614101"/>
    <lineage>
        <taxon>Eukaryota</taxon>
        <taxon>Metazoa</taxon>
        <taxon>Ecdysozoa</taxon>
        <taxon>Arthropoda</taxon>
        <taxon>Hexapoda</taxon>
        <taxon>Insecta</taxon>
        <taxon>Pterygota</taxon>
        <taxon>Neoptera</taxon>
        <taxon>Polyneoptera</taxon>
        <taxon>Phasmatodea</taxon>
        <taxon>Verophasmatodea</taxon>
        <taxon>Anareolatae</taxon>
        <taxon>Phasmatidae</taxon>
        <taxon>Eurycanthinae</taxon>
        <taxon>Dryococelus</taxon>
    </lineage>
</organism>
<feature type="compositionally biased region" description="Polar residues" evidence="1">
    <location>
        <begin position="57"/>
        <end position="73"/>
    </location>
</feature>
<dbReference type="EMBL" id="JARBHB010000005">
    <property type="protein sequence ID" value="KAJ8883624.1"/>
    <property type="molecule type" value="Genomic_DNA"/>
</dbReference>
<feature type="region of interest" description="Disordered" evidence="1">
    <location>
        <begin position="534"/>
        <end position="558"/>
    </location>
</feature>
<proteinExistence type="predicted"/>
<comment type="caution">
    <text evidence="2">The sequence shown here is derived from an EMBL/GenBank/DDBJ whole genome shotgun (WGS) entry which is preliminary data.</text>
</comment>
<feature type="region of interest" description="Disordered" evidence="1">
    <location>
        <begin position="578"/>
        <end position="598"/>
    </location>
</feature>
<accession>A0ABQ9HH48</accession>
<keyword evidence="3" id="KW-1185">Reference proteome</keyword>
<evidence type="ECO:0000313" key="2">
    <source>
        <dbReference type="EMBL" id="KAJ8883624.1"/>
    </source>
</evidence>
<feature type="compositionally biased region" description="Basic and acidic residues" evidence="1">
    <location>
        <begin position="589"/>
        <end position="598"/>
    </location>
</feature>
<feature type="compositionally biased region" description="Basic and acidic residues" evidence="1">
    <location>
        <begin position="40"/>
        <end position="51"/>
    </location>
</feature>
<evidence type="ECO:0000313" key="3">
    <source>
        <dbReference type="Proteomes" id="UP001159363"/>
    </source>
</evidence>
<name>A0ABQ9HH48_9NEOP</name>
<protein>
    <submittedName>
        <fullName evidence="2">Uncharacterized protein</fullName>
    </submittedName>
</protein>
<reference evidence="2 3" key="1">
    <citation type="submission" date="2023-02" db="EMBL/GenBank/DDBJ databases">
        <title>LHISI_Scaffold_Assembly.</title>
        <authorList>
            <person name="Stuart O.P."/>
            <person name="Cleave R."/>
            <person name="Magrath M.J.L."/>
            <person name="Mikheyev A.S."/>
        </authorList>
    </citation>
    <scope>NUCLEOTIDE SEQUENCE [LARGE SCALE GENOMIC DNA]</scope>
    <source>
        <strain evidence="2">Daus_M_001</strain>
        <tissue evidence="2">Leg muscle</tissue>
    </source>
</reference>
<gene>
    <name evidence="2" type="ORF">PR048_015476</name>
</gene>
<dbReference type="Proteomes" id="UP001159363">
    <property type="component" value="Chromosome 4"/>
</dbReference>
<feature type="region of interest" description="Disordered" evidence="1">
    <location>
        <begin position="40"/>
        <end position="73"/>
    </location>
</feature>